<dbReference type="AlphaFoldDB" id="A0A4R0RHV6"/>
<feature type="compositionally biased region" description="Basic residues" evidence="1">
    <location>
        <begin position="312"/>
        <end position="330"/>
    </location>
</feature>
<evidence type="ECO:0000313" key="3">
    <source>
        <dbReference type="Proteomes" id="UP000292702"/>
    </source>
</evidence>
<feature type="compositionally biased region" description="Basic and acidic residues" evidence="1">
    <location>
        <begin position="272"/>
        <end position="281"/>
    </location>
</feature>
<feature type="region of interest" description="Disordered" evidence="1">
    <location>
        <begin position="534"/>
        <end position="556"/>
    </location>
</feature>
<protein>
    <recommendedName>
        <fullName evidence="4">Ino eighty subunit 1</fullName>
    </recommendedName>
</protein>
<feature type="compositionally biased region" description="Low complexity" evidence="1">
    <location>
        <begin position="422"/>
        <end position="436"/>
    </location>
</feature>
<evidence type="ECO:0008006" key="4">
    <source>
        <dbReference type="Google" id="ProtNLM"/>
    </source>
</evidence>
<name>A0A4R0RHV6_9APHY</name>
<dbReference type="STRING" id="92696.A0A4R0RHV6"/>
<keyword evidence="3" id="KW-1185">Reference proteome</keyword>
<comment type="caution">
    <text evidence="2">The sequence shown here is derived from an EMBL/GenBank/DDBJ whole genome shotgun (WGS) entry which is preliminary data.</text>
</comment>
<gene>
    <name evidence="2" type="ORF">EIP91_000626</name>
</gene>
<dbReference type="Proteomes" id="UP000292702">
    <property type="component" value="Unassembled WGS sequence"/>
</dbReference>
<feature type="region of interest" description="Disordered" evidence="1">
    <location>
        <begin position="259"/>
        <end position="281"/>
    </location>
</feature>
<evidence type="ECO:0000256" key="1">
    <source>
        <dbReference type="SAM" id="MobiDB-lite"/>
    </source>
</evidence>
<dbReference type="PANTHER" id="PTHR37287:SF1">
    <property type="entry name" value="INO EIGHTY SUBUNIT 1"/>
    <property type="match status" value="1"/>
</dbReference>
<dbReference type="InterPro" id="IPR038014">
    <property type="entry name" value="Ies1"/>
</dbReference>
<dbReference type="EMBL" id="RWJN01000113">
    <property type="protein sequence ID" value="TCD67006.1"/>
    <property type="molecule type" value="Genomic_DNA"/>
</dbReference>
<dbReference type="PANTHER" id="PTHR37287">
    <property type="entry name" value="INO EIGHTY SUBUNIT 1"/>
    <property type="match status" value="1"/>
</dbReference>
<feature type="region of interest" description="Disordered" evidence="1">
    <location>
        <begin position="419"/>
        <end position="480"/>
    </location>
</feature>
<evidence type="ECO:0000313" key="2">
    <source>
        <dbReference type="EMBL" id="TCD67006.1"/>
    </source>
</evidence>
<proteinExistence type="predicted"/>
<feature type="compositionally biased region" description="Polar residues" evidence="1">
    <location>
        <begin position="463"/>
        <end position="478"/>
    </location>
</feature>
<accession>A0A4R0RHV6</accession>
<reference evidence="2 3" key="1">
    <citation type="submission" date="2018-11" db="EMBL/GenBank/DDBJ databases">
        <title>Genome assembly of Steccherinum ochraceum LE-BIN_3174, the white-rot fungus of the Steccherinaceae family (The Residual Polyporoid clade, Polyporales, Basidiomycota).</title>
        <authorList>
            <person name="Fedorova T.V."/>
            <person name="Glazunova O.A."/>
            <person name="Landesman E.O."/>
            <person name="Moiseenko K.V."/>
            <person name="Psurtseva N.V."/>
            <person name="Savinova O.S."/>
            <person name="Shakhova N.V."/>
            <person name="Tyazhelova T.V."/>
            <person name="Vasina D.V."/>
        </authorList>
    </citation>
    <scope>NUCLEOTIDE SEQUENCE [LARGE SCALE GENOMIC DNA]</scope>
    <source>
        <strain evidence="2 3">LE-BIN_3174</strain>
    </source>
</reference>
<feature type="region of interest" description="Disordered" evidence="1">
    <location>
        <begin position="368"/>
        <end position="398"/>
    </location>
</feature>
<dbReference type="OrthoDB" id="5413003at2759"/>
<dbReference type="GO" id="GO:0031011">
    <property type="term" value="C:Ino80 complex"/>
    <property type="evidence" value="ECO:0007669"/>
    <property type="project" value="InterPro"/>
</dbReference>
<organism evidence="2 3">
    <name type="scientific">Steccherinum ochraceum</name>
    <dbReference type="NCBI Taxonomy" id="92696"/>
    <lineage>
        <taxon>Eukaryota</taxon>
        <taxon>Fungi</taxon>
        <taxon>Dikarya</taxon>
        <taxon>Basidiomycota</taxon>
        <taxon>Agaricomycotina</taxon>
        <taxon>Agaricomycetes</taxon>
        <taxon>Polyporales</taxon>
        <taxon>Steccherinaceae</taxon>
        <taxon>Steccherinum</taxon>
    </lineage>
</organism>
<feature type="compositionally biased region" description="Polar residues" evidence="1">
    <location>
        <begin position="379"/>
        <end position="388"/>
    </location>
</feature>
<feature type="region of interest" description="Disordered" evidence="1">
    <location>
        <begin position="294"/>
        <end position="348"/>
    </location>
</feature>
<sequence>MPNAGPQGPYRKSLAIKHLDGEPLTRLDIQYDLLYCLFSNTKAVFTDPWTTVHGDPPLTKVTFRDLYVNALAHSSKCSKVTKDKLLDTPDFGVEFSKISLLSNVGRINTTMAFFPEMRTALRTYHPVPSLQKTDGNLQDAPRIKNILKSCFTHEERQNPPVTPADVLARSRSGDVPATSIVNMMFVFAGHAAVISQTHFGAQTSHDLLDFFCPVNISSESRARAILWLCYHYLEAPSHNPFDDDYSRAHPGKVPKLDTLSEEEVALENVDPADEKAWGEKMSRERKVFMANKDKEEAEAGDDNPDGTTPRQKAGKGRGRGGRAGTSKRKKADGPKALKQEGASPSPQVFLEDDLSYKASALPSNLSFNSSLHPSPGPTPSTSYLTSLPATPPAVQGRSHMKYEHEFPSSQLARARIAADPYPSRSRSPLLPASQSLEGGASRSRQRKPRERRPPPPIPLMRGYSSSSNEKASLHTKQNMDVGASPLRREGLQQAFYMVMNTDPLEDSEDEEEADENTRLDLLLRLKIINRLRGKEPTPEPERIPMQPVPFTFTRSR</sequence>